<evidence type="ECO:0000313" key="1">
    <source>
        <dbReference type="EMBL" id="AMW05325.1"/>
    </source>
</evidence>
<organism evidence="1 2">
    <name type="scientific">Gemmatimonas phototrophica</name>
    <dbReference type="NCBI Taxonomy" id="1379270"/>
    <lineage>
        <taxon>Bacteria</taxon>
        <taxon>Pseudomonadati</taxon>
        <taxon>Gemmatimonadota</taxon>
        <taxon>Gemmatimonadia</taxon>
        <taxon>Gemmatimonadales</taxon>
        <taxon>Gemmatimonadaceae</taxon>
        <taxon>Gemmatimonas</taxon>
    </lineage>
</organism>
<dbReference type="Proteomes" id="UP000076404">
    <property type="component" value="Chromosome"/>
</dbReference>
<proteinExistence type="predicted"/>
<evidence type="ECO:0008006" key="3">
    <source>
        <dbReference type="Google" id="ProtNLM"/>
    </source>
</evidence>
<reference evidence="1 2" key="1">
    <citation type="journal article" date="2014" name="Proc. Natl. Acad. Sci. U.S.A.">
        <title>Functional type 2 photosynthetic reaction centers found in the rare bacterial phylum Gemmatimonadetes.</title>
        <authorList>
            <person name="Zeng Y."/>
            <person name="Feng F."/>
            <person name="Medova H."/>
            <person name="Dean J."/>
            <person name="Koblizek M."/>
        </authorList>
    </citation>
    <scope>NUCLEOTIDE SEQUENCE [LARGE SCALE GENOMIC DNA]</scope>
    <source>
        <strain evidence="1 2">AP64</strain>
    </source>
</reference>
<accession>A0A143BL53</accession>
<dbReference type="KEGG" id="gph:GEMMAAP_11970"/>
<protein>
    <recommendedName>
        <fullName evidence="3">Helix-turn-helix domain-containing protein</fullName>
    </recommendedName>
</protein>
<dbReference type="InterPro" id="IPR009061">
    <property type="entry name" value="DNA-bd_dom_put_sf"/>
</dbReference>
<name>A0A143BL53_9BACT</name>
<reference evidence="1 2" key="2">
    <citation type="journal article" date="2016" name="Environ. Microbiol. Rep.">
        <title>Metagenomic evidence for the presence of phototrophic Gemmatimonadetes bacteria in diverse environments.</title>
        <authorList>
            <person name="Zeng Y."/>
            <person name="Baumbach J."/>
            <person name="Barbosa E.G."/>
            <person name="Azevedo V."/>
            <person name="Zhang C."/>
            <person name="Koblizek M."/>
        </authorList>
    </citation>
    <scope>NUCLEOTIDE SEQUENCE [LARGE SCALE GENOMIC DNA]</scope>
    <source>
        <strain evidence="1 2">AP64</strain>
    </source>
</reference>
<evidence type="ECO:0000313" key="2">
    <source>
        <dbReference type="Proteomes" id="UP000076404"/>
    </source>
</evidence>
<dbReference type="EMBL" id="CP011454">
    <property type="protein sequence ID" value="AMW05325.1"/>
    <property type="molecule type" value="Genomic_DNA"/>
</dbReference>
<gene>
    <name evidence="1" type="ORF">GEMMAAP_11970</name>
</gene>
<keyword evidence="2" id="KW-1185">Reference proteome</keyword>
<dbReference type="SUPFAM" id="SSF46955">
    <property type="entry name" value="Putative DNA-binding domain"/>
    <property type="match status" value="1"/>
</dbReference>
<sequence>MKKGIETMTADDCMSFTLWTLEEAADRLKTSESWLRKSSCPTVRINRKRLYDPKQVAAWARAHLTHRIGGAA</sequence>
<dbReference type="AlphaFoldDB" id="A0A143BL53"/>